<name>A0A0A8YUZ8_ARUDO</name>
<dbReference type="EMBL" id="GBRH01267469">
    <property type="protein sequence ID" value="JAD30426.1"/>
    <property type="molecule type" value="Transcribed_RNA"/>
</dbReference>
<keyword evidence="1" id="KW-0472">Membrane</keyword>
<reference evidence="2" key="2">
    <citation type="journal article" date="2015" name="Data Brief">
        <title>Shoot transcriptome of the giant reed, Arundo donax.</title>
        <authorList>
            <person name="Barrero R.A."/>
            <person name="Guerrero F.D."/>
            <person name="Moolhuijzen P."/>
            <person name="Goolsby J.A."/>
            <person name="Tidwell J."/>
            <person name="Bellgard S.E."/>
            <person name="Bellgard M.I."/>
        </authorList>
    </citation>
    <scope>NUCLEOTIDE SEQUENCE</scope>
    <source>
        <tissue evidence="2">Shoot tissue taken approximately 20 cm above the soil surface</tissue>
    </source>
</reference>
<organism evidence="2">
    <name type="scientific">Arundo donax</name>
    <name type="common">Giant reed</name>
    <name type="synonym">Donax arundinaceus</name>
    <dbReference type="NCBI Taxonomy" id="35708"/>
    <lineage>
        <taxon>Eukaryota</taxon>
        <taxon>Viridiplantae</taxon>
        <taxon>Streptophyta</taxon>
        <taxon>Embryophyta</taxon>
        <taxon>Tracheophyta</taxon>
        <taxon>Spermatophyta</taxon>
        <taxon>Magnoliopsida</taxon>
        <taxon>Liliopsida</taxon>
        <taxon>Poales</taxon>
        <taxon>Poaceae</taxon>
        <taxon>PACMAD clade</taxon>
        <taxon>Arundinoideae</taxon>
        <taxon>Arundineae</taxon>
        <taxon>Arundo</taxon>
    </lineage>
</organism>
<accession>A0A0A8YUZ8</accession>
<keyword evidence="1" id="KW-1133">Transmembrane helix</keyword>
<protein>
    <submittedName>
        <fullName evidence="2">Uncharacterized protein</fullName>
    </submittedName>
</protein>
<evidence type="ECO:0000256" key="1">
    <source>
        <dbReference type="SAM" id="Phobius"/>
    </source>
</evidence>
<proteinExistence type="predicted"/>
<evidence type="ECO:0000313" key="2">
    <source>
        <dbReference type="EMBL" id="JAD30426.1"/>
    </source>
</evidence>
<dbReference type="AlphaFoldDB" id="A0A0A8YUZ8"/>
<keyword evidence="1" id="KW-0812">Transmembrane</keyword>
<sequence length="80" mass="9142">MAKQSKVLNMETKDRSCSPKLCYLCPAIVSAFLLYQYTRKAVSSGFLKIQMYLHQTTWVVTLNNLGASHMDKHGRLSLKF</sequence>
<reference evidence="2" key="1">
    <citation type="submission" date="2014-09" db="EMBL/GenBank/DDBJ databases">
        <authorList>
            <person name="Magalhaes I.L.F."/>
            <person name="Oliveira U."/>
            <person name="Santos F.R."/>
            <person name="Vidigal T.H.D.A."/>
            <person name="Brescovit A.D."/>
            <person name="Santos A.J."/>
        </authorList>
    </citation>
    <scope>NUCLEOTIDE SEQUENCE</scope>
    <source>
        <tissue evidence="2">Shoot tissue taken approximately 20 cm above the soil surface</tissue>
    </source>
</reference>
<feature type="transmembrane region" description="Helical" evidence="1">
    <location>
        <begin position="21"/>
        <end position="38"/>
    </location>
</feature>